<protein>
    <submittedName>
        <fullName evidence="1">Uncharacterized protein</fullName>
    </submittedName>
</protein>
<reference evidence="1" key="1">
    <citation type="journal article" date="2021" name="Proc. Natl. Acad. Sci. U.S.A.">
        <title>A Catalog of Tens of Thousands of Viruses from Human Metagenomes Reveals Hidden Associations with Chronic Diseases.</title>
        <authorList>
            <person name="Tisza M.J."/>
            <person name="Buck C.B."/>
        </authorList>
    </citation>
    <scope>NUCLEOTIDE SEQUENCE</scope>
    <source>
        <strain evidence="1">CtMOb8</strain>
    </source>
</reference>
<dbReference type="EMBL" id="BK015544">
    <property type="protein sequence ID" value="DAE12159.1"/>
    <property type="molecule type" value="Genomic_DNA"/>
</dbReference>
<accession>A0A8S5PYP5</accession>
<organism evidence="1">
    <name type="scientific">Siphoviridae sp. ctMOb8</name>
    <dbReference type="NCBI Taxonomy" id="2825460"/>
    <lineage>
        <taxon>Viruses</taxon>
        <taxon>Duplodnaviria</taxon>
        <taxon>Heunggongvirae</taxon>
        <taxon>Uroviricota</taxon>
        <taxon>Caudoviricetes</taxon>
    </lineage>
</organism>
<evidence type="ECO:0000313" key="1">
    <source>
        <dbReference type="EMBL" id="DAE12159.1"/>
    </source>
</evidence>
<name>A0A8S5PYP5_9CAUD</name>
<sequence length="201" mass="22479">MASYNGNIDLLSLNGAQVYKGIDKNNPERVYVCIPAGLNEIKVEQAPKDPTRTLAKLRVNIWPLNEQYKAKVRQAALERGDSNVTVPTHEMQMSFSVDYIKDIVRKFPKLVEQVKEANKERNPEIVNQDPNDEETHLFKAIRQRMNKRLAMLYQPQPTQHPSPYTTPNVGVAGAATGYVAPAESTDPLAGYTDADVGDLPF</sequence>
<proteinExistence type="predicted"/>